<sequence length="345" mass="38904">MGFQLNLGVSPTPTGTKRLFSNLRPVSTDRIERTEKEYEEYVRRRKRTERDCPITLKPGESETVLAGQKYSVIIGHDHGPGSYRFAVDIHYGFGLDLAFLFSDYEAAHLLSTAKLHNRITSTSTSSPATTAVLSLLPLEIRQTIYKFALPRGVWRMAGDETFERENFPRGIGDPSGFYYPLGKALSILRVNKQIRKEALPIAYCRTTFRLYNLDSAIKFLVAVGQIGRENIETLDLYWESTSEPAYNWDTDAIERPPGKLPADTASTCIQLLQQCKRLRHLTLHFDGDLIQEIGFDAFRSDAGVEGLCSLQGLKMVDVQELGVKPLESDFSKWLEGQMVDARKEA</sequence>
<dbReference type="EMBL" id="JAULSV010000003">
    <property type="protein sequence ID" value="KAK0648695.1"/>
    <property type="molecule type" value="Genomic_DNA"/>
</dbReference>
<evidence type="ECO:0000313" key="2">
    <source>
        <dbReference type="Proteomes" id="UP001174936"/>
    </source>
</evidence>
<evidence type="ECO:0000313" key="1">
    <source>
        <dbReference type="EMBL" id="KAK0648695.1"/>
    </source>
</evidence>
<dbReference type="AlphaFoldDB" id="A0AA40CRL6"/>
<dbReference type="PANTHER" id="PTHR38790">
    <property type="entry name" value="2EXR DOMAIN-CONTAINING PROTEIN-RELATED"/>
    <property type="match status" value="1"/>
</dbReference>
<keyword evidence="2" id="KW-1185">Reference proteome</keyword>
<organism evidence="1 2">
    <name type="scientific">Cercophora newfieldiana</name>
    <dbReference type="NCBI Taxonomy" id="92897"/>
    <lineage>
        <taxon>Eukaryota</taxon>
        <taxon>Fungi</taxon>
        <taxon>Dikarya</taxon>
        <taxon>Ascomycota</taxon>
        <taxon>Pezizomycotina</taxon>
        <taxon>Sordariomycetes</taxon>
        <taxon>Sordariomycetidae</taxon>
        <taxon>Sordariales</taxon>
        <taxon>Lasiosphaeriaceae</taxon>
        <taxon>Cercophora</taxon>
    </lineage>
</organism>
<reference evidence="1" key="1">
    <citation type="submission" date="2023-06" db="EMBL/GenBank/DDBJ databases">
        <title>Genome-scale phylogeny and comparative genomics of the fungal order Sordariales.</title>
        <authorList>
            <consortium name="Lawrence Berkeley National Laboratory"/>
            <person name="Hensen N."/>
            <person name="Bonometti L."/>
            <person name="Westerberg I."/>
            <person name="Brannstrom I.O."/>
            <person name="Guillou S."/>
            <person name="Cros-Aarteil S."/>
            <person name="Calhoun S."/>
            <person name="Haridas S."/>
            <person name="Kuo A."/>
            <person name="Mondo S."/>
            <person name="Pangilinan J."/>
            <person name="Riley R."/>
            <person name="Labutti K."/>
            <person name="Andreopoulos B."/>
            <person name="Lipzen A."/>
            <person name="Chen C."/>
            <person name="Yanf M."/>
            <person name="Daum C."/>
            <person name="Ng V."/>
            <person name="Clum A."/>
            <person name="Steindorff A."/>
            <person name="Ohm R."/>
            <person name="Martin F."/>
            <person name="Silar P."/>
            <person name="Natvig D."/>
            <person name="Lalanne C."/>
            <person name="Gautier V."/>
            <person name="Ament-Velasquez S.L."/>
            <person name="Kruys A."/>
            <person name="Hutchinson M.I."/>
            <person name="Powell A.J."/>
            <person name="Barry K."/>
            <person name="Miller A.N."/>
            <person name="Grigoriev I.V."/>
            <person name="Debuchy R."/>
            <person name="Gladieux P."/>
            <person name="Thoren M.H."/>
            <person name="Johannesson H."/>
        </authorList>
    </citation>
    <scope>NUCLEOTIDE SEQUENCE</scope>
    <source>
        <strain evidence="1">SMH2532-1</strain>
    </source>
</reference>
<protein>
    <submittedName>
        <fullName evidence="1">Uncharacterized protein</fullName>
    </submittedName>
</protein>
<accession>A0AA40CRL6</accession>
<dbReference type="Proteomes" id="UP001174936">
    <property type="component" value="Unassembled WGS sequence"/>
</dbReference>
<gene>
    <name evidence="1" type="ORF">B0T16DRAFT_456153</name>
</gene>
<comment type="caution">
    <text evidence="1">The sequence shown here is derived from an EMBL/GenBank/DDBJ whole genome shotgun (WGS) entry which is preliminary data.</text>
</comment>
<proteinExistence type="predicted"/>
<name>A0AA40CRL6_9PEZI</name>